<organism evidence="6 7">
    <name type="scientific">Campylobacter concisus</name>
    <dbReference type="NCBI Taxonomy" id="199"/>
    <lineage>
        <taxon>Bacteria</taxon>
        <taxon>Pseudomonadati</taxon>
        <taxon>Campylobacterota</taxon>
        <taxon>Epsilonproteobacteria</taxon>
        <taxon>Campylobacterales</taxon>
        <taxon>Campylobacteraceae</taxon>
        <taxon>Campylobacter</taxon>
    </lineage>
</organism>
<evidence type="ECO:0000256" key="2">
    <source>
        <dbReference type="ARBA" id="ARBA00038209"/>
    </source>
</evidence>
<comment type="caution">
    <text evidence="6">The sequence shown here is derived from an EMBL/GenBank/DDBJ whole genome shotgun (WGS) entry which is preliminary data.</text>
</comment>
<accession>A0A1Y5MIZ4</accession>
<proteinExistence type="inferred from homology"/>
<evidence type="ECO:0000256" key="4">
    <source>
        <dbReference type="RuleBase" id="RU003513"/>
    </source>
</evidence>
<evidence type="ECO:0000259" key="5">
    <source>
        <dbReference type="Pfam" id="PF02350"/>
    </source>
</evidence>
<dbReference type="GO" id="GO:0008761">
    <property type="term" value="F:UDP-N-acetylglucosamine 2-epimerase activity"/>
    <property type="evidence" value="ECO:0007669"/>
    <property type="project" value="UniProtKB-EC"/>
</dbReference>
<dbReference type="EC" id="5.1.3.14" evidence="3"/>
<feature type="domain" description="UDP-N-acetylglucosamine 2-epimerase" evidence="5">
    <location>
        <begin position="25"/>
        <end position="361"/>
    </location>
</feature>
<evidence type="ECO:0000256" key="1">
    <source>
        <dbReference type="ARBA" id="ARBA00023235"/>
    </source>
</evidence>
<dbReference type="CDD" id="cd03786">
    <property type="entry name" value="GTB_UDP-GlcNAc_2-Epimerase"/>
    <property type="match status" value="1"/>
</dbReference>
<keyword evidence="1 4" id="KW-0413">Isomerase</keyword>
<dbReference type="PANTHER" id="PTHR43174">
    <property type="entry name" value="UDP-N-ACETYLGLUCOSAMINE 2-EPIMERASE"/>
    <property type="match status" value="1"/>
</dbReference>
<dbReference type="InterPro" id="IPR003331">
    <property type="entry name" value="UDP_GlcNAc_Epimerase_2_dom"/>
</dbReference>
<dbReference type="PANTHER" id="PTHR43174:SF2">
    <property type="entry name" value="UDP-N-ACETYLGLUCOSAMINE 2-EPIMERASE"/>
    <property type="match status" value="1"/>
</dbReference>
<evidence type="ECO:0000256" key="3">
    <source>
        <dbReference type="ARBA" id="ARBA00038858"/>
    </source>
</evidence>
<dbReference type="SUPFAM" id="SSF53756">
    <property type="entry name" value="UDP-Glycosyltransferase/glycogen phosphorylase"/>
    <property type="match status" value="1"/>
</dbReference>
<dbReference type="InterPro" id="IPR029767">
    <property type="entry name" value="WecB-like"/>
</dbReference>
<dbReference type="RefSeq" id="WP_087582836.1">
    <property type="nucleotide sequence ID" value="NZ_NDYN01000002.1"/>
</dbReference>
<evidence type="ECO:0000313" key="6">
    <source>
        <dbReference type="EMBL" id="OUT08560.1"/>
    </source>
</evidence>
<reference evidence="6 7" key="1">
    <citation type="submission" date="2017-04" db="EMBL/GenBank/DDBJ databases">
        <title>Complete genome of Campylobacter concisus ATCC 33237T and draft genomes for an additional eight well characterized C. concisus strains.</title>
        <authorList>
            <person name="Cornelius A.J."/>
            <person name="Miller W.G."/>
            <person name="Lastovica A.J."/>
            <person name="On S.L."/>
            <person name="French N.P."/>
            <person name="Vandenberg O."/>
            <person name="Biggs P.J."/>
        </authorList>
    </citation>
    <scope>NUCLEOTIDE SEQUENCE [LARGE SCALE GENOMIC DNA]</scope>
    <source>
        <strain evidence="6 7">CCUG 19995</strain>
    </source>
</reference>
<protein>
    <recommendedName>
        <fullName evidence="3">UDP-N-acetylglucosamine 2-epimerase (non-hydrolyzing)</fullName>
        <ecNumber evidence="3">5.1.3.14</ecNumber>
    </recommendedName>
</protein>
<dbReference type="NCBIfam" id="TIGR00236">
    <property type="entry name" value="wecB"/>
    <property type="match status" value="1"/>
</dbReference>
<comment type="similarity">
    <text evidence="2 4">Belongs to the UDP-N-acetylglucosamine 2-epimerase family.</text>
</comment>
<gene>
    <name evidence="6" type="ORF">B9N65_03580</name>
</gene>
<dbReference type="Gene3D" id="3.40.50.2000">
    <property type="entry name" value="Glycogen Phosphorylase B"/>
    <property type="match status" value="2"/>
</dbReference>
<sequence length="365" mass="41623">MKKILFIIGTRPEAIKILPIYIFFKKYNKFDTKICITAQHRKMLDDVMSFFGVKADYDLDLMRQNQTLDELTSKILLGVSSILDEFMPNLVFVHGDTTTSLAASLASFYKKIDVAHVEAGLRTYDIYSPFPEEVNRQLTSKIAKYHFAPTLLAKQNLLRENINEDNVFVVGNSVIDALFFTLDKLKKTTPCLDYTPSERKFILITGHRRENFGDNFLNICNSIKELAIKYSDMDFVYPLHLNPNICEPAKKILSGIKNVYLIEPLEYESFVYLMSKAYIILTDSGGIQEEAPSFGKPVLVMRNNTERPEAVEAGTVRLVGTARIVDEVCKLVENVDEYNKFKNLKNPYGDGKTSNKIYEVVESLL</sequence>
<dbReference type="Proteomes" id="UP000196317">
    <property type="component" value="Unassembled WGS sequence"/>
</dbReference>
<name>A0A1Y5MIZ4_9BACT</name>
<evidence type="ECO:0000313" key="7">
    <source>
        <dbReference type="Proteomes" id="UP000196317"/>
    </source>
</evidence>
<dbReference type="EMBL" id="NDYN01000002">
    <property type="protein sequence ID" value="OUT08560.1"/>
    <property type="molecule type" value="Genomic_DNA"/>
</dbReference>
<dbReference type="Pfam" id="PF02350">
    <property type="entry name" value="Epimerase_2"/>
    <property type="match status" value="1"/>
</dbReference>
<dbReference type="AlphaFoldDB" id="A0A1Y5MIZ4"/>